<gene>
    <name evidence="2" type="ORF">C1645_713539</name>
</gene>
<dbReference type="Pfam" id="PF08238">
    <property type="entry name" value="Sel1"/>
    <property type="match status" value="11"/>
</dbReference>
<dbReference type="EMBL" id="QKYT01000283">
    <property type="protein sequence ID" value="RIA88006.1"/>
    <property type="molecule type" value="Genomic_DNA"/>
</dbReference>
<dbReference type="Proteomes" id="UP000265703">
    <property type="component" value="Unassembled WGS sequence"/>
</dbReference>
<protein>
    <submittedName>
        <fullName evidence="2">Uncharacterized protein</fullName>
    </submittedName>
</protein>
<keyword evidence="3" id="KW-1185">Reference proteome</keyword>
<dbReference type="SMART" id="SM00671">
    <property type="entry name" value="SEL1"/>
    <property type="match status" value="11"/>
</dbReference>
<comment type="caution">
    <text evidence="2">The sequence shown here is derived from an EMBL/GenBank/DDBJ whole genome shotgun (WGS) entry which is preliminary data.</text>
</comment>
<name>A0A397STU4_9GLOM</name>
<evidence type="ECO:0000313" key="3">
    <source>
        <dbReference type="Proteomes" id="UP000265703"/>
    </source>
</evidence>
<dbReference type="InterPro" id="IPR050767">
    <property type="entry name" value="Sel1_AlgK"/>
</dbReference>
<dbReference type="AlphaFoldDB" id="A0A397STU4"/>
<reference evidence="2 3" key="1">
    <citation type="submission" date="2018-06" db="EMBL/GenBank/DDBJ databases">
        <title>Comparative genomics reveals the genomic features of Rhizophagus irregularis, R. cerebriforme, R. diaphanum and Gigaspora rosea, and their symbiotic lifestyle signature.</title>
        <authorList>
            <person name="Morin E."/>
            <person name="San Clemente H."/>
            <person name="Chen E.C.H."/>
            <person name="De La Providencia I."/>
            <person name="Hainaut M."/>
            <person name="Kuo A."/>
            <person name="Kohler A."/>
            <person name="Murat C."/>
            <person name="Tang N."/>
            <person name="Roy S."/>
            <person name="Loubradou J."/>
            <person name="Henrissat B."/>
            <person name="Grigoriev I.V."/>
            <person name="Corradi N."/>
            <person name="Roux C."/>
            <person name="Martin F.M."/>
        </authorList>
    </citation>
    <scope>NUCLEOTIDE SEQUENCE [LARGE SCALE GENOMIC DNA]</scope>
    <source>
        <strain evidence="2 3">DAOM 227022</strain>
    </source>
</reference>
<sequence length="1156" mass="133801">MTAKLHLANCYRLGKGIDKDEKKAFDLIKNLAEKEYVDAQFQLGYYHYKGIGTEVDKSKAYEVYKITADKEYINAQFQLGYYYDNGIGTEVNKSKAYELYKVAAEKGHDDAQYNLGKCYELGKGIDKDEKKAFELIKNLAEQEYLNAQFQLGYYYDEGIGTEVNKSKAYELYKVAAEKGHDDAQYNLSKCYELGKGTDKDEKEAFELIKYLAEQEYLNAQFQLGYYYDKGIGTEVNKSKVFELYKIAAEKGHIIAQYNLSLLYQLGEGIDKDEKKAFDLMKNLAEKEYLNAQFRLGYYYDKGIGTKVNKSKAYELYKVAAEKGHDDAQYNLGLCYENGIGIKKNEAKALYWYQKSSENDIGEDKSKVFKKFEKLAKHGYVSAQNKLGYFYENGINIEKDLEKSIYWYKKSAEHGNKIAYYNLDIVNTQNNQVIHQLKLNHGLFLDWCDIRPSTKAILKDDGELNISIYDGQPTVYITTNDPITSDFFFNSHEDNDVSINFPIAEITYEGNLLESFSKYMDDENLHKLYGQLFARKTLIGGKLIIKDFNSATQTQINALKFYLYCAYNSAKYSIEIPFNNLFTLNLLPKIVTLGGIELNSHIKLVKWMNNLYQEEEKNINIISYDNLIPVSQLRKSLVDDSVNKIQPNEKLSLDEWVGDAVNNNIASWTGDFHLFQGLLFNKNYEIEISKKIAINFIKIPKVNPSDKSYLKIIKPSTNLEVSLISNNIFSFNNLSTFPSIKVNNIKSYTDYIHVLIKCERYEILLNKDNIRPTKEFEQIIEEALNSMKPLKALQNVFDEFGHLFPQRIILGRSLKNIISNLSSFNIDNINLKSPIFDSLKPYLDNLNVSYLLTPKGRIIEKSDLPNWIQNINNLEIIEFDDVIPLYKFLEAEKQNKIDDMLKNNFKILMTGITDLKDLDNNDIEYYKRINIEPSLEDENYEVFGSVISRNHSKLEEIYVNFGSYDFNGFFALIKKLEETSIDIKECYVLWMIIEKPSELLVFSPSNREFQVDCIKESIILRPDKSNYYIKTSFSLSLGNTIFVHAYYSSTNYEPNNIIKLVKWSYNYINFQIIKSTYNTYNESSNNFLTNTENTIDLDLHICVLCSDYKNLKFDKIDNKKEGKHSLDLSGYILTKDNFNESLLAEINEVGDSNYDTV</sequence>
<evidence type="ECO:0000256" key="1">
    <source>
        <dbReference type="ARBA" id="ARBA00038101"/>
    </source>
</evidence>
<dbReference type="OrthoDB" id="2338404at2759"/>
<evidence type="ECO:0000313" key="2">
    <source>
        <dbReference type="EMBL" id="RIA88006.1"/>
    </source>
</evidence>
<comment type="similarity">
    <text evidence="1">Belongs to the sel-1 family.</text>
</comment>
<dbReference type="InterPro" id="IPR006597">
    <property type="entry name" value="Sel1-like"/>
</dbReference>
<organism evidence="2 3">
    <name type="scientific">Glomus cerebriforme</name>
    <dbReference type="NCBI Taxonomy" id="658196"/>
    <lineage>
        <taxon>Eukaryota</taxon>
        <taxon>Fungi</taxon>
        <taxon>Fungi incertae sedis</taxon>
        <taxon>Mucoromycota</taxon>
        <taxon>Glomeromycotina</taxon>
        <taxon>Glomeromycetes</taxon>
        <taxon>Glomerales</taxon>
        <taxon>Glomeraceae</taxon>
        <taxon>Glomus</taxon>
    </lineage>
</organism>
<dbReference type="SUPFAM" id="SSF81901">
    <property type="entry name" value="HCP-like"/>
    <property type="match status" value="3"/>
</dbReference>
<proteinExistence type="inferred from homology"/>
<dbReference type="PANTHER" id="PTHR11102:SF160">
    <property type="entry name" value="ERAD-ASSOCIATED E3 UBIQUITIN-PROTEIN LIGASE COMPONENT HRD3"/>
    <property type="match status" value="1"/>
</dbReference>
<dbReference type="InterPro" id="IPR011990">
    <property type="entry name" value="TPR-like_helical_dom_sf"/>
</dbReference>
<dbReference type="PANTHER" id="PTHR11102">
    <property type="entry name" value="SEL-1-LIKE PROTEIN"/>
    <property type="match status" value="1"/>
</dbReference>
<accession>A0A397STU4</accession>
<dbReference type="Gene3D" id="1.25.40.10">
    <property type="entry name" value="Tetratricopeptide repeat domain"/>
    <property type="match status" value="2"/>
</dbReference>